<reference evidence="2 3" key="1">
    <citation type="journal article" date="2023" name="Nucleic Acids Res.">
        <title>The hologenome of Daphnia magna reveals possible DNA methylation and microbiome-mediated evolution of the host genome.</title>
        <authorList>
            <person name="Chaturvedi A."/>
            <person name="Li X."/>
            <person name="Dhandapani V."/>
            <person name="Marshall H."/>
            <person name="Kissane S."/>
            <person name="Cuenca-Cambronero M."/>
            <person name="Asole G."/>
            <person name="Calvet F."/>
            <person name="Ruiz-Romero M."/>
            <person name="Marangio P."/>
            <person name="Guigo R."/>
            <person name="Rago D."/>
            <person name="Mirbahai L."/>
            <person name="Eastwood N."/>
            <person name="Colbourne J.K."/>
            <person name="Zhou J."/>
            <person name="Mallon E."/>
            <person name="Orsini L."/>
        </authorList>
    </citation>
    <scope>NUCLEOTIDE SEQUENCE [LARGE SCALE GENOMIC DNA]</scope>
    <source>
        <strain evidence="2">LRV0_1</strain>
    </source>
</reference>
<sequence length="121" mass="13680">MLYEENSKHDLVYRHAAVRQQQRPEDSFPSVFSGSCGGPTGWIYDDGGARYHPEKDQHTKRIYEQRKEEVLFLVKAAAAAVVVENENTLNSRAFAAVGDSRTEVRNRIKESEKKTVPKASV</sequence>
<organism evidence="2 3">
    <name type="scientific">Daphnia magna</name>
    <dbReference type="NCBI Taxonomy" id="35525"/>
    <lineage>
        <taxon>Eukaryota</taxon>
        <taxon>Metazoa</taxon>
        <taxon>Ecdysozoa</taxon>
        <taxon>Arthropoda</taxon>
        <taxon>Crustacea</taxon>
        <taxon>Branchiopoda</taxon>
        <taxon>Diplostraca</taxon>
        <taxon>Cladocera</taxon>
        <taxon>Anomopoda</taxon>
        <taxon>Daphniidae</taxon>
        <taxon>Daphnia</taxon>
    </lineage>
</organism>
<protein>
    <submittedName>
        <fullName evidence="2">Uncharacterized protein</fullName>
    </submittedName>
</protein>
<keyword evidence="3" id="KW-1185">Reference proteome</keyword>
<name>A0ABR0A1I1_9CRUS</name>
<feature type="region of interest" description="Disordered" evidence="1">
    <location>
        <begin position="100"/>
        <end position="121"/>
    </location>
</feature>
<feature type="compositionally biased region" description="Basic and acidic residues" evidence="1">
    <location>
        <begin position="100"/>
        <end position="115"/>
    </location>
</feature>
<evidence type="ECO:0000256" key="1">
    <source>
        <dbReference type="SAM" id="MobiDB-lite"/>
    </source>
</evidence>
<proteinExistence type="predicted"/>
<evidence type="ECO:0000313" key="3">
    <source>
        <dbReference type="Proteomes" id="UP001234178"/>
    </source>
</evidence>
<evidence type="ECO:0000313" key="2">
    <source>
        <dbReference type="EMBL" id="KAK4018809.1"/>
    </source>
</evidence>
<dbReference type="Proteomes" id="UP001234178">
    <property type="component" value="Unassembled WGS sequence"/>
</dbReference>
<gene>
    <name evidence="2" type="ORF">OUZ56_000849</name>
</gene>
<comment type="caution">
    <text evidence="2">The sequence shown here is derived from an EMBL/GenBank/DDBJ whole genome shotgun (WGS) entry which is preliminary data.</text>
</comment>
<accession>A0ABR0A1I1</accession>
<dbReference type="EMBL" id="JAOYFB010000036">
    <property type="protein sequence ID" value="KAK4018809.1"/>
    <property type="molecule type" value="Genomic_DNA"/>
</dbReference>